<dbReference type="EMBL" id="JAKOGI010000026">
    <property type="protein sequence ID" value="KAJ8448884.1"/>
    <property type="molecule type" value="Genomic_DNA"/>
</dbReference>
<evidence type="ECO:0000313" key="1">
    <source>
        <dbReference type="EMBL" id="KAJ8448884.1"/>
    </source>
</evidence>
<comment type="caution">
    <text evidence="1">The sequence shown here is derived from an EMBL/GenBank/DDBJ whole genome shotgun (WGS) entry which is preliminary data.</text>
</comment>
<protein>
    <submittedName>
        <fullName evidence="1">Uncharacterized protein</fullName>
    </submittedName>
</protein>
<sequence>MTGVLANGGDGGSPIRARFQALKDELKHPVLSMSEAYGVQGGHPYASMAAFDRAKEVLSVMRELKGLLSKLSPLPNATSSAHFMVSHGNERVGSSRFRSKEEGDKAIHSPHWKQLWGNLVSVNWAKFQKRSSKNRVTSKGRFAKNKNHAKWKWVPKRSPDVDISLVRDGLDEANATLKLQNVADDGLENTQAKKAADGLGNIEQHRFEKVNLEGDQEVCFEASKVISMPIETAKTHPTYVGKLTTQKKSYRDYAMSDSSTNGIEEPTHSIGRRQPILSTTEKISNILKNRYKGLPSRTPLPYGSCSRKLRGRQTAGCLCRRGSSYQEDYEGFEEENEQPTLMIFSRVH</sequence>
<gene>
    <name evidence="1" type="ORF">Cgig2_030740</name>
</gene>
<proteinExistence type="predicted"/>
<dbReference type="AlphaFoldDB" id="A0A9Q1KTZ3"/>
<evidence type="ECO:0000313" key="2">
    <source>
        <dbReference type="Proteomes" id="UP001153076"/>
    </source>
</evidence>
<accession>A0A9Q1KTZ3</accession>
<keyword evidence="2" id="KW-1185">Reference proteome</keyword>
<dbReference type="Proteomes" id="UP001153076">
    <property type="component" value="Unassembled WGS sequence"/>
</dbReference>
<reference evidence="1" key="1">
    <citation type="submission" date="2022-04" db="EMBL/GenBank/DDBJ databases">
        <title>Carnegiea gigantea Genome sequencing and assembly v2.</title>
        <authorList>
            <person name="Copetti D."/>
            <person name="Sanderson M.J."/>
            <person name="Burquez A."/>
            <person name="Wojciechowski M.F."/>
        </authorList>
    </citation>
    <scope>NUCLEOTIDE SEQUENCE</scope>
    <source>
        <strain evidence="1">SGP5-SGP5p</strain>
        <tissue evidence="1">Aerial part</tissue>
    </source>
</reference>
<name>A0A9Q1KTZ3_9CARY</name>
<organism evidence="1 2">
    <name type="scientific">Carnegiea gigantea</name>
    <dbReference type="NCBI Taxonomy" id="171969"/>
    <lineage>
        <taxon>Eukaryota</taxon>
        <taxon>Viridiplantae</taxon>
        <taxon>Streptophyta</taxon>
        <taxon>Embryophyta</taxon>
        <taxon>Tracheophyta</taxon>
        <taxon>Spermatophyta</taxon>
        <taxon>Magnoliopsida</taxon>
        <taxon>eudicotyledons</taxon>
        <taxon>Gunneridae</taxon>
        <taxon>Pentapetalae</taxon>
        <taxon>Caryophyllales</taxon>
        <taxon>Cactineae</taxon>
        <taxon>Cactaceae</taxon>
        <taxon>Cactoideae</taxon>
        <taxon>Echinocereeae</taxon>
        <taxon>Carnegiea</taxon>
    </lineage>
</organism>